<evidence type="ECO:0000313" key="3">
    <source>
        <dbReference type="Proteomes" id="UP000299102"/>
    </source>
</evidence>
<evidence type="ECO:0000256" key="1">
    <source>
        <dbReference type="SAM" id="MobiDB-lite"/>
    </source>
</evidence>
<organism evidence="2 3">
    <name type="scientific">Eumeta variegata</name>
    <name type="common">Bagworm moth</name>
    <name type="synonym">Eumeta japonica</name>
    <dbReference type="NCBI Taxonomy" id="151549"/>
    <lineage>
        <taxon>Eukaryota</taxon>
        <taxon>Metazoa</taxon>
        <taxon>Ecdysozoa</taxon>
        <taxon>Arthropoda</taxon>
        <taxon>Hexapoda</taxon>
        <taxon>Insecta</taxon>
        <taxon>Pterygota</taxon>
        <taxon>Neoptera</taxon>
        <taxon>Endopterygota</taxon>
        <taxon>Lepidoptera</taxon>
        <taxon>Glossata</taxon>
        <taxon>Ditrysia</taxon>
        <taxon>Tineoidea</taxon>
        <taxon>Psychidae</taxon>
        <taxon>Oiketicinae</taxon>
        <taxon>Eumeta</taxon>
    </lineage>
</organism>
<evidence type="ECO:0000313" key="2">
    <source>
        <dbReference type="EMBL" id="GBP90034.1"/>
    </source>
</evidence>
<sequence>MLNFAPVPALDPAHNSDTAPGHETDLCESGRTVGGQMAAAGGIGADGPIQFVITVGEYPSPSKPTRLTAARAGSTGRAMYEV</sequence>
<proteinExistence type="predicted"/>
<dbReference type="Proteomes" id="UP000299102">
    <property type="component" value="Unassembled WGS sequence"/>
</dbReference>
<feature type="region of interest" description="Disordered" evidence="1">
    <location>
        <begin position="1"/>
        <end position="29"/>
    </location>
</feature>
<comment type="caution">
    <text evidence="2">The sequence shown here is derived from an EMBL/GenBank/DDBJ whole genome shotgun (WGS) entry which is preliminary data.</text>
</comment>
<dbReference type="EMBL" id="BGZK01002050">
    <property type="protein sequence ID" value="GBP90034.1"/>
    <property type="molecule type" value="Genomic_DNA"/>
</dbReference>
<feature type="region of interest" description="Disordered" evidence="1">
    <location>
        <begin position="57"/>
        <end position="82"/>
    </location>
</feature>
<reference evidence="2 3" key="1">
    <citation type="journal article" date="2019" name="Commun. Biol.">
        <title>The bagworm genome reveals a unique fibroin gene that provides high tensile strength.</title>
        <authorList>
            <person name="Kono N."/>
            <person name="Nakamura H."/>
            <person name="Ohtoshi R."/>
            <person name="Tomita M."/>
            <person name="Numata K."/>
            <person name="Arakawa K."/>
        </authorList>
    </citation>
    <scope>NUCLEOTIDE SEQUENCE [LARGE SCALE GENOMIC DNA]</scope>
</reference>
<accession>A0A4C1ZS98</accession>
<name>A0A4C1ZS98_EUMVA</name>
<dbReference type="AlphaFoldDB" id="A0A4C1ZS98"/>
<gene>
    <name evidence="2" type="ORF">EVAR_68374_1</name>
</gene>
<protein>
    <submittedName>
        <fullName evidence="2">Uncharacterized protein</fullName>
    </submittedName>
</protein>
<keyword evidence="3" id="KW-1185">Reference proteome</keyword>